<dbReference type="GO" id="GO:0005506">
    <property type="term" value="F:iron ion binding"/>
    <property type="evidence" value="ECO:0007669"/>
    <property type="project" value="InterPro"/>
</dbReference>
<dbReference type="PRINTS" id="PR00463">
    <property type="entry name" value="EP450I"/>
</dbReference>
<name>A0A6A6TRV5_9PLEO</name>
<dbReference type="Pfam" id="PF00067">
    <property type="entry name" value="p450"/>
    <property type="match status" value="1"/>
</dbReference>
<dbReference type="GO" id="GO:0016705">
    <property type="term" value="F:oxidoreductase activity, acting on paired donors, with incorporation or reduction of molecular oxygen"/>
    <property type="evidence" value="ECO:0007669"/>
    <property type="project" value="InterPro"/>
</dbReference>
<dbReference type="GO" id="GO:0020037">
    <property type="term" value="F:heme binding"/>
    <property type="evidence" value="ECO:0007669"/>
    <property type="project" value="InterPro"/>
</dbReference>
<dbReference type="PRINTS" id="PR00385">
    <property type="entry name" value="P450"/>
</dbReference>
<dbReference type="SUPFAM" id="SSF48264">
    <property type="entry name" value="Cytochrome P450"/>
    <property type="match status" value="1"/>
</dbReference>
<protein>
    <submittedName>
        <fullName evidence="6">Cytochrome P450 3A30</fullName>
    </submittedName>
</protein>
<evidence type="ECO:0000256" key="1">
    <source>
        <dbReference type="ARBA" id="ARBA00001971"/>
    </source>
</evidence>
<dbReference type="InterPro" id="IPR036396">
    <property type="entry name" value="Cyt_P450_sf"/>
</dbReference>
<evidence type="ECO:0000313" key="6">
    <source>
        <dbReference type="EMBL" id="KAF2662799.1"/>
    </source>
</evidence>
<dbReference type="OrthoDB" id="10029320at2759"/>
<comment type="cofactor">
    <cofactor evidence="1 5">
        <name>heme</name>
        <dbReference type="ChEBI" id="CHEBI:30413"/>
    </cofactor>
</comment>
<evidence type="ECO:0000256" key="2">
    <source>
        <dbReference type="ARBA" id="ARBA00010617"/>
    </source>
</evidence>
<dbReference type="GO" id="GO:0004497">
    <property type="term" value="F:monooxygenase activity"/>
    <property type="evidence" value="ECO:0007669"/>
    <property type="project" value="InterPro"/>
</dbReference>
<evidence type="ECO:0000256" key="3">
    <source>
        <dbReference type="ARBA" id="ARBA00022723"/>
    </source>
</evidence>
<keyword evidence="5" id="KW-0349">Heme</keyword>
<dbReference type="PANTHER" id="PTHR24305">
    <property type="entry name" value="CYTOCHROME P450"/>
    <property type="match status" value="1"/>
</dbReference>
<dbReference type="EMBL" id="MU004288">
    <property type="protein sequence ID" value="KAF2662799.1"/>
    <property type="molecule type" value="Genomic_DNA"/>
</dbReference>
<organism evidence="6 7">
    <name type="scientific">Lophiostoma macrostomum CBS 122681</name>
    <dbReference type="NCBI Taxonomy" id="1314788"/>
    <lineage>
        <taxon>Eukaryota</taxon>
        <taxon>Fungi</taxon>
        <taxon>Dikarya</taxon>
        <taxon>Ascomycota</taxon>
        <taxon>Pezizomycotina</taxon>
        <taxon>Dothideomycetes</taxon>
        <taxon>Pleosporomycetidae</taxon>
        <taxon>Pleosporales</taxon>
        <taxon>Lophiostomataceae</taxon>
        <taxon>Lophiostoma</taxon>
    </lineage>
</organism>
<dbReference type="InterPro" id="IPR002401">
    <property type="entry name" value="Cyt_P450_E_grp-I"/>
</dbReference>
<keyword evidence="7" id="KW-1185">Reference proteome</keyword>
<comment type="similarity">
    <text evidence="2">Belongs to the cytochrome P450 family.</text>
</comment>
<evidence type="ECO:0000256" key="4">
    <source>
        <dbReference type="ARBA" id="ARBA00023004"/>
    </source>
</evidence>
<dbReference type="AlphaFoldDB" id="A0A6A6TRV5"/>
<reference evidence="6" key="1">
    <citation type="journal article" date="2020" name="Stud. Mycol.">
        <title>101 Dothideomycetes genomes: a test case for predicting lifestyles and emergence of pathogens.</title>
        <authorList>
            <person name="Haridas S."/>
            <person name="Albert R."/>
            <person name="Binder M."/>
            <person name="Bloem J."/>
            <person name="Labutti K."/>
            <person name="Salamov A."/>
            <person name="Andreopoulos B."/>
            <person name="Baker S."/>
            <person name="Barry K."/>
            <person name="Bills G."/>
            <person name="Bluhm B."/>
            <person name="Cannon C."/>
            <person name="Castanera R."/>
            <person name="Culley D."/>
            <person name="Daum C."/>
            <person name="Ezra D."/>
            <person name="Gonzalez J."/>
            <person name="Henrissat B."/>
            <person name="Kuo A."/>
            <person name="Liang C."/>
            <person name="Lipzen A."/>
            <person name="Lutzoni F."/>
            <person name="Magnuson J."/>
            <person name="Mondo S."/>
            <person name="Nolan M."/>
            <person name="Ohm R."/>
            <person name="Pangilinan J."/>
            <person name="Park H.-J."/>
            <person name="Ramirez L."/>
            <person name="Alfaro M."/>
            <person name="Sun H."/>
            <person name="Tritt A."/>
            <person name="Yoshinaga Y."/>
            <person name="Zwiers L.-H."/>
            <person name="Turgeon B."/>
            <person name="Goodwin S."/>
            <person name="Spatafora J."/>
            <person name="Crous P."/>
            <person name="Grigoriev I."/>
        </authorList>
    </citation>
    <scope>NUCLEOTIDE SEQUENCE</scope>
    <source>
        <strain evidence="6">CBS 122681</strain>
    </source>
</reference>
<gene>
    <name evidence="6" type="ORF">K491DRAFT_685961</name>
</gene>
<proteinExistence type="inferred from homology"/>
<evidence type="ECO:0000313" key="7">
    <source>
        <dbReference type="Proteomes" id="UP000799324"/>
    </source>
</evidence>
<dbReference type="Gene3D" id="1.10.630.10">
    <property type="entry name" value="Cytochrome P450"/>
    <property type="match status" value="1"/>
</dbReference>
<keyword evidence="3 5" id="KW-0479">Metal-binding</keyword>
<dbReference type="InterPro" id="IPR001128">
    <property type="entry name" value="Cyt_P450"/>
</dbReference>
<evidence type="ECO:0000256" key="5">
    <source>
        <dbReference type="PIRSR" id="PIRSR602401-1"/>
    </source>
</evidence>
<sequence>MSSLQCQSLPLLVLSGMVATVFYWASKLIRHRRSFKGLPMPPHDFLWGHLKLLGELTAMFPLSVHHQNLVTTMKHKYKLPGVFYLDLWPLGPSQVVVTDPDVALHMTAVKNHPKHPDEAYYIDPVGGKGNIVASNGPLWKHLHQMLAPAFAISRVRSTMGMVAEDVMTFHSIIKDLATSGKTFSMEELTNNLSFMVITKAIFGFALGSQDTTSPAWQDFSIIRHAWAVQRDGFNPVKIFFARRKRLAATKRLDALLSGLLRDRFKTLEKDQVDVSHKQSLSIMDLVLRDRLEEMRKSGADSTYTLDPQFVELAVTQIKTLLVAATGTTSDTLCFAYMLLSKQPEVVSKLRAEHSAVFCPGIQETYAMLQEKDHVNKLSELEYTDYVIKETLRLYPIGHTARAEDDTGFLMYDGRPHSTKGLMICPVQHTMHYDSKIFPNASRFDPDRFARDESPRHAWRPFERGSRGCLGQALAMDEMKLVLLLTVRDFDFECVGLKPNKEQRVPWTDLDLTFGDLAFQEFVFEAQPRDGMPMKASKVE</sequence>
<keyword evidence="4 5" id="KW-0408">Iron</keyword>
<feature type="binding site" description="axial binding residue" evidence="5">
    <location>
        <position position="468"/>
    </location>
    <ligand>
        <name>heme</name>
        <dbReference type="ChEBI" id="CHEBI:30413"/>
    </ligand>
    <ligandPart>
        <name>Fe</name>
        <dbReference type="ChEBI" id="CHEBI:18248"/>
    </ligandPart>
</feature>
<dbReference type="PANTHER" id="PTHR24305:SF232">
    <property type="entry name" value="P450, PUTATIVE (EUROFUNG)-RELATED"/>
    <property type="match status" value="1"/>
</dbReference>
<dbReference type="Proteomes" id="UP000799324">
    <property type="component" value="Unassembled WGS sequence"/>
</dbReference>
<dbReference type="InterPro" id="IPR050121">
    <property type="entry name" value="Cytochrome_P450_monoxygenase"/>
</dbReference>
<accession>A0A6A6TRV5</accession>